<proteinExistence type="predicted"/>
<feature type="transmembrane region" description="Helical" evidence="1">
    <location>
        <begin position="92"/>
        <end position="112"/>
    </location>
</feature>
<accession>A0A382EVG5</accession>
<dbReference type="AlphaFoldDB" id="A0A382EVG5"/>
<feature type="non-terminal residue" evidence="2">
    <location>
        <position position="115"/>
    </location>
</feature>
<keyword evidence="1" id="KW-1133">Transmembrane helix</keyword>
<organism evidence="2">
    <name type="scientific">marine metagenome</name>
    <dbReference type="NCBI Taxonomy" id="408172"/>
    <lineage>
        <taxon>unclassified sequences</taxon>
        <taxon>metagenomes</taxon>
        <taxon>ecological metagenomes</taxon>
    </lineage>
</organism>
<gene>
    <name evidence="2" type="ORF">METZ01_LOCUS207640</name>
</gene>
<protein>
    <submittedName>
        <fullName evidence="2">Uncharacterized protein</fullName>
    </submittedName>
</protein>
<reference evidence="2" key="1">
    <citation type="submission" date="2018-05" db="EMBL/GenBank/DDBJ databases">
        <authorList>
            <person name="Lanie J.A."/>
            <person name="Ng W.-L."/>
            <person name="Kazmierczak K.M."/>
            <person name="Andrzejewski T.M."/>
            <person name="Davidsen T.M."/>
            <person name="Wayne K.J."/>
            <person name="Tettelin H."/>
            <person name="Glass J.I."/>
            <person name="Rusch D."/>
            <person name="Podicherti R."/>
            <person name="Tsui H.-C.T."/>
            <person name="Winkler M.E."/>
        </authorList>
    </citation>
    <scope>NUCLEOTIDE SEQUENCE</scope>
</reference>
<name>A0A382EVG5_9ZZZZ</name>
<keyword evidence="1" id="KW-0472">Membrane</keyword>
<keyword evidence="1" id="KW-0812">Transmembrane</keyword>
<dbReference type="EMBL" id="UINC01046579">
    <property type="protein sequence ID" value="SVB54786.1"/>
    <property type="molecule type" value="Genomic_DNA"/>
</dbReference>
<sequence>MRREVRLTGCGFAAKTRHQGYGQDGNDSVILGWLIVFHDDLVRENFVWYHITQRFNKFLKGKERTLETKTVADNSIWGWRVRLATLPDRRKYLFYYDQGVRVLVGFALVRVFPVP</sequence>
<evidence type="ECO:0000256" key="1">
    <source>
        <dbReference type="SAM" id="Phobius"/>
    </source>
</evidence>
<evidence type="ECO:0000313" key="2">
    <source>
        <dbReference type="EMBL" id="SVB54786.1"/>
    </source>
</evidence>